<feature type="region of interest" description="Disordered" evidence="1">
    <location>
        <begin position="1"/>
        <end position="25"/>
    </location>
</feature>
<organism evidence="2 3">
    <name type="scientific">Rhizodiscina lignyota</name>
    <dbReference type="NCBI Taxonomy" id="1504668"/>
    <lineage>
        <taxon>Eukaryota</taxon>
        <taxon>Fungi</taxon>
        <taxon>Dikarya</taxon>
        <taxon>Ascomycota</taxon>
        <taxon>Pezizomycotina</taxon>
        <taxon>Dothideomycetes</taxon>
        <taxon>Pleosporomycetidae</taxon>
        <taxon>Aulographales</taxon>
        <taxon>Rhizodiscinaceae</taxon>
        <taxon>Rhizodiscina</taxon>
    </lineage>
</organism>
<dbReference type="AlphaFoldDB" id="A0A9P4I8R0"/>
<proteinExistence type="predicted"/>
<gene>
    <name evidence="2" type="ORF">NA57DRAFT_80827</name>
</gene>
<evidence type="ECO:0008006" key="4">
    <source>
        <dbReference type="Google" id="ProtNLM"/>
    </source>
</evidence>
<evidence type="ECO:0000313" key="3">
    <source>
        <dbReference type="Proteomes" id="UP000799772"/>
    </source>
</evidence>
<reference evidence="2" key="1">
    <citation type="journal article" date="2020" name="Stud. Mycol.">
        <title>101 Dothideomycetes genomes: a test case for predicting lifestyles and emergence of pathogens.</title>
        <authorList>
            <person name="Haridas S."/>
            <person name="Albert R."/>
            <person name="Binder M."/>
            <person name="Bloem J."/>
            <person name="Labutti K."/>
            <person name="Salamov A."/>
            <person name="Andreopoulos B."/>
            <person name="Baker S."/>
            <person name="Barry K."/>
            <person name="Bills G."/>
            <person name="Bluhm B."/>
            <person name="Cannon C."/>
            <person name="Castanera R."/>
            <person name="Culley D."/>
            <person name="Daum C."/>
            <person name="Ezra D."/>
            <person name="Gonzalez J."/>
            <person name="Henrissat B."/>
            <person name="Kuo A."/>
            <person name="Liang C."/>
            <person name="Lipzen A."/>
            <person name="Lutzoni F."/>
            <person name="Magnuson J."/>
            <person name="Mondo S."/>
            <person name="Nolan M."/>
            <person name="Ohm R."/>
            <person name="Pangilinan J."/>
            <person name="Park H.-J."/>
            <person name="Ramirez L."/>
            <person name="Alfaro M."/>
            <person name="Sun H."/>
            <person name="Tritt A."/>
            <person name="Yoshinaga Y."/>
            <person name="Zwiers L.-H."/>
            <person name="Turgeon B."/>
            <person name="Goodwin S."/>
            <person name="Spatafora J."/>
            <person name="Crous P."/>
            <person name="Grigoriev I."/>
        </authorList>
    </citation>
    <scope>NUCLEOTIDE SEQUENCE</scope>
    <source>
        <strain evidence="2">CBS 133067</strain>
    </source>
</reference>
<dbReference type="EMBL" id="ML978136">
    <property type="protein sequence ID" value="KAF2093826.1"/>
    <property type="molecule type" value="Genomic_DNA"/>
</dbReference>
<dbReference type="InterPro" id="IPR038883">
    <property type="entry name" value="AN11006-like"/>
</dbReference>
<feature type="region of interest" description="Disordered" evidence="1">
    <location>
        <begin position="276"/>
        <end position="320"/>
    </location>
</feature>
<keyword evidence="3" id="KW-1185">Reference proteome</keyword>
<evidence type="ECO:0000313" key="2">
    <source>
        <dbReference type="EMBL" id="KAF2093826.1"/>
    </source>
</evidence>
<feature type="compositionally biased region" description="Basic residues" evidence="1">
    <location>
        <begin position="1"/>
        <end position="22"/>
    </location>
</feature>
<evidence type="ECO:0000256" key="1">
    <source>
        <dbReference type="SAM" id="MobiDB-lite"/>
    </source>
</evidence>
<dbReference type="PANTHER" id="PTHR42085">
    <property type="entry name" value="F-BOX DOMAIN-CONTAINING PROTEIN"/>
    <property type="match status" value="1"/>
</dbReference>
<feature type="compositionally biased region" description="Basic and acidic residues" evidence="1">
    <location>
        <begin position="307"/>
        <end position="320"/>
    </location>
</feature>
<dbReference type="PANTHER" id="PTHR42085:SF2">
    <property type="entry name" value="F-BOX DOMAIN-CONTAINING PROTEIN"/>
    <property type="match status" value="1"/>
</dbReference>
<sequence length="320" mass="37656">MAPHSRKRHSSSSRRSNTKRPKHEQTLPGFLRLPVELRLQIYSYLLPDVPIIPARDDSNFIPFRPDISPKKWLVRPAVWLDRFSKLALRDDYQACHTSIMRVNKQICMEARDELCGKTAVEVEVNEEAVYFLRNKSLDHRSAFMDGKKGKELFDCLERFRHLYITVLPQAKPGHDFLQHRLEISSGARKFKDILNWIAWELKGHEGGEVPKRVTISYRDKSWPILQAEEGLKWHLRPFGDLRGLGYAQILHKPIARREWNNVYEYRSYGDRSGGMDWPVGWEDPDRLDSSDSDWSDGQQEHNEDEEFLKKQEAQRRIRHA</sequence>
<dbReference type="OrthoDB" id="62952at2759"/>
<dbReference type="Proteomes" id="UP000799772">
    <property type="component" value="Unassembled WGS sequence"/>
</dbReference>
<name>A0A9P4I8R0_9PEZI</name>
<protein>
    <recommendedName>
        <fullName evidence="4">F-box domain-containing protein</fullName>
    </recommendedName>
</protein>
<accession>A0A9P4I8R0</accession>
<comment type="caution">
    <text evidence="2">The sequence shown here is derived from an EMBL/GenBank/DDBJ whole genome shotgun (WGS) entry which is preliminary data.</text>
</comment>